<gene>
    <name evidence="2" type="ORF">H3H36_25340</name>
</gene>
<keyword evidence="1" id="KW-0812">Transmembrane</keyword>
<evidence type="ECO:0008006" key="4">
    <source>
        <dbReference type="Google" id="ProtNLM"/>
    </source>
</evidence>
<evidence type="ECO:0000313" key="2">
    <source>
        <dbReference type="EMBL" id="MBA5608671.1"/>
    </source>
</evidence>
<evidence type="ECO:0000313" key="3">
    <source>
        <dbReference type="Proteomes" id="UP000566711"/>
    </source>
</evidence>
<dbReference type="EMBL" id="JACEZS010000038">
    <property type="protein sequence ID" value="MBA5608671.1"/>
    <property type="molecule type" value="Genomic_DNA"/>
</dbReference>
<protein>
    <recommendedName>
        <fullName evidence="4">DUF1640 domain-containing protein</fullName>
    </recommendedName>
</protein>
<reference evidence="2 3" key="1">
    <citation type="submission" date="2020-07" db="EMBL/GenBank/DDBJ databases">
        <title>Novel species isolated from subtropical streams in China.</title>
        <authorList>
            <person name="Lu H."/>
        </authorList>
    </citation>
    <scope>NUCLEOTIDE SEQUENCE [LARGE SCALE GENOMIC DNA]</scope>
    <source>
        <strain evidence="2 3">FT3S</strain>
    </source>
</reference>
<keyword evidence="1" id="KW-0472">Membrane</keyword>
<name>A0A7W2EML2_9BURK</name>
<proteinExistence type="predicted"/>
<dbReference type="Proteomes" id="UP000566711">
    <property type="component" value="Unassembled WGS sequence"/>
</dbReference>
<organism evidence="2 3">
    <name type="scientific">Rugamonas fusca</name>
    <dbReference type="NCBI Taxonomy" id="2758568"/>
    <lineage>
        <taxon>Bacteria</taxon>
        <taxon>Pseudomonadati</taxon>
        <taxon>Pseudomonadota</taxon>
        <taxon>Betaproteobacteria</taxon>
        <taxon>Burkholderiales</taxon>
        <taxon>Oxalobacteraceae</taxon>
        <taxon>Telluria group</taxon>
        <taxon>Rugamonas</taxon>
    </lineage>
</organism>
<keyword evidence="1" id="KW-1133">Transmembrane helix</keyword>
<accession>A0A7W2EML2</accession>
<dbReference type="AlphaFoldDB" id="A0A7W2EML2"/>
<sequence>MTTTFDSLACKDTLVEGGFSDRQAAVLAHAIWDLVTNRLATKDDLLALEQRIEAKFDLRLAQLKVELLMWIISLTVVQTTILGAMLKLLR</sequence>
<evidence type="ECO:0000256" key="1">
    <source>
        <dbReference type="SAM" id="Phobius"/>
    </source>
</evidence>
<feature type="transmembrane region" description="Helical" evidence="1">
    <location>
        <begin position="67"/>
        <end position="89"/>
    </location>
</feature>
<comment type="caution">
    <text evidence="2">The sequence shown here is derived from an EMBL/GenBank/DDBJ whole genome shotgun (WGS) entry which is preliminary data.</text>
</comment>
<keyword evidence="3" id="KW-1185">Reference proteome</keyword>
<dbReference type="RefSeq" id="WP_182220824.1">
    <property type="nucleotide sequence ID" value="NZ_JACEZS010000038.1"/>
</dbReference>